<accession>A0A9W8RQD9</accession>
<sequence>MEWTKQVTLQFLTGGALRDIHASDQDIYPADLPLSRLQAWAAAAPSLSIEFIADDQNGPISVGVVVALPVRLDIWNDLLSGVVKETNLEASTDFGSPDLESSVGVHIFHIERHVSHIGQHPIKAFGKFAVDSVVQAAKKQGFTVVGTSALTATDDGERTFKRLGFIPTGYEEVWTAGEAPRSGSREDGVDGSSVSRAIMWRRDE</sequence>
<organism evidence="1 2">
    <name type="scientific">Fusarium torreyae</name>
    <dbReference type="NCBI Taxonomy" id="1237075"/>
    <lineage>
        <taxon>Eukaryota</taxon>
        <taxon>Fungi</taxon>
        <taxon>Dikarya</taxon>
        <taxon>Ascomycota</taxon>
        <taxon>Pezizomycotina</taxon>
        <taxon>Sordariomycetes</taxon>
        <taxon>Hypocreomycetidae</taxon>
        <taxon>Hypocreales</taxon>
        <taxon>Nectriaceae</taxon>
        <taxon>Fusarium</taxon>
    </lineage>
</organism>
<comment type="caution">
    <text evidence="1">The sequence shown here is derived from an EMBL/GenBank/DDBJ whole genome shotgun (WGS) entry which is preliminary data.</text>
</comment>
<name>A0A9W8RQD9_9HYPO</name>
<dbReference type="AlphaFoldDB" id="A0A9W8RQD9"/>
<reference evidence="1" key="1">
    <citation type="submission" date="2022-09" db="EMBL/GenBank/DDBJ databases">
        <title>Fusarium specimens isolated from Avocado Roots.</title>
        <authorList>
            <person name="Stajich J."/>
            <person name="Roper C."/>
            <person name="Heimlech-Rivalta G."/>
        </authorList>
    </citation>
    <scope>NUCLEOTIDE SEQUENCE</scope>
    <source>
        <strain evidence="1">CF00136</strain>
    </source>
</reference>
<keyword evidence="2" id="KW-1185">Reference proteome</keyword>
<evidence type="ECO:0000313" key="2">
    <source>
        <dbReference type="Proteomes" id="UP001152049"/>
    </source>
</evidence>
<proteinExistence type="predicted"/>
<dbReference type="EMBL" id="JAOQAZ010000026">
    <property type="protein sequence ID" value="KAJ4252389.1"/>
    <property type="molecule type" value="Genomic_DNA"/>
</dbReference>
<protein>
    <submittedName>
        <fullName evidence="1">Uncharacterized protein</fullName>
    </submittedName>
</protein>
<evidence type="ECO:0000313" key="1">
    <source>
        <dbReference type="EMBL" id="KAJ4252389.1"/>
    </source>
</evidence>
<dbReference type="Proteomes" id="UP001152049">
    <property type="component" value="Unassembled WGS sequence"/>
</dbReference>
<dbReference type="OrthoDB" id="4735138at2759"/>
<gene>
    <name evidence="1" type="ORF">NW762_010987</name>
</gene>